<dbReference type="AlphaFoldDB" id="A0A0F9H6G2"/>
<keyword evidence="2" id="KW-0378">Hydrolase</keyword>
<evidence type="ECO:0000313" key="6">
    <source>
        <dbReference type="EMBL" id="KKL98556.1"/>
    </source>
</evidence>
<proteinExistence type="predicted"/>
<accession>A0A0F9H6G2</accession>
<feature type="non-terminal residue" evidence="6">
    <location>
        <position position="1"/>
    </location>
</feature>
<evidence type="ECO:0000256" key="2">
    <source>
        <dbReference type="ARBA" id="ARBA00022801"/>
    </source>
</evidence>
<keyword evidence="1" id="KW-0547">Nucleotide-binding</keyword>
<name>A0A0F9H6G2_9ZZZZ</name>
<dbReference type="GO" id="GO:0005524">
    <property type="term" value="F:ATP binding"/>
    <property type="evidence" value="ECO:0007669"/>
    <property type="project" value="UniProtKB-KW"/>
</dbReference>
<evidence type="ECO:0000256" key="1">
    <source>
        <dbReference type="ARBA" id="ARBA00022741"/>
    </source>
</evidence>
<comment type="caution">
    <text evidence="6">The sequence shown here is derived from an EMBL/GenBank/DDBJ whole genome shotgun (WGS) entry which is preliminary data.</text>
</comment>
<dbReference type="EMBL" id="LAZR01017888">
    <property type="protein sequence ID" value="KKL98556.1"/>
    <property type="molecule type" value="Genomic_DNA"/>
</dbReference>
<keyword evidence="4" id="KW-0067">ATP-binding</keyword>
<dbReference type="SMART" id="SM00487">
    <property type="entry name" value="DEXDc"/>
    <property type="match status" value="1"/>
</dbReference>
<dbReference type="Pfam" id="PF00270">
    <property type="entry name" value="DEAD"/>
    <property type="match status" value="1"/>
</dbReference>
<keyword evidence="3" id="KW-0347">Helicase</keyword>
<dbReference type="PANTHER" id="PTHR47961">
    <property type="entry name" value="DNA POLYMERASE THETA, PUTATIVE (AFU_ORTHOLOGUE AFUA_1G05260)-RELATED"/>
    <property type="match status" value="1"/>
</dbReference>
<dbReference type="InterPro" id="IPR050474">
    <property type="entry name" value="Hel308_SKI2-like"/>
</dbReference>
<dbReference type="InterPro" id="IPR011545">
    <property type="entry name" value="DEAD/DEAH_box_helicase_dom"/>
</dbReference>
<dbReference type="GO" id="GO:0004386">
    <property type="term" value="F:helicase activity"/>
    <property type="evidence" value="ECO:0007669"/>
    <property type="project" value="UniProtKB-KW"/>
</dbReference>
<feature type="domain" description="Helicase ATP-binding" evidence="5">
    <location>
        <begin position="262"/>
        <end position="414"/>
    </location>
</feature>
<dbReference type="InterPro" id="IPR014001">
    <property type="entry name" value="Helicase_ATP-bd"/>
</dbReference>
<dbReference type="PANTHER" id="PTHR47961:SF1">
    <property type="entry name" value="ATP-DEPENDENT HELICASE MJ1401-RELATED"/>
    <property type="match status" value="1"/>
</dbReference>
<sequence>IIVLDRNRDIKKELLFNINFFYLKSFKKKRFFTFSYINEPFFRGTVIFGLDFKNKMRPLNLSKIEKDGTVIPVDPLLFKRFLLSEKNKFIAFSSQTPIDDTSPVREMLNNFRFEKDKIINLTICNSCLERHKFTLLNENLKIKSYKNQIICAECAYDIVLRRIKFAGLISQEKISLKLKNFFTHMILKFKDVKKVLSAFQVNFDPYKNRDITLYDIEKAPPVSSKYINQNFENINIPTSFKRVLSGLKLSAMLPIQSMAIQNGLLTKRSNLLVMAPTSGGKTLVGELAGISRVLNEKDAKMLYLVPIVALANIRTEEFKKKYKTLKLRIIKRIGESLFEKKEEDNLQDLINADIIIATYEAIDYILRSGHKELLGNIGTIIIDEIQTLTFSDAPDAGSFELVFGAETTVPILFSEADIDVENALNNLSGLSAVSVSGDFSTGFVITFAGADGETTHPALTISNNTLEITSSPITIDVEETVKGFPPFVDTLFQAEETGPTVANTGSLTAIETPQGGVTQLTNPQDAEIGSNIETDAELKQRRKELLQRSGTATVEGIRNALLDVVDVNQALVIENTALIVDAGGRPGKSFESVVEGGADQDIADAIWASKPAGIETFGSVSVPVVDSQGFIHTINFSRATEIDIWMIVNITPNTDPAEGPLYPIDGDQQVEDVVLAFAQDFRIGQDVVVNQFFTPINTIGGVIGIEILVGTSPAPTMSDNIAIDVTERAVFDSARITVNS</sequence>
<evidence type="ECO:0000259" key="5">
    <source>
        <dbReference type="PROSITE" id="PS51192"/>
    </source>
</evidence>
<reference evidence="6" key="1">
    <citation type="journal article" date="2015" name="Nature">
        <title>Complex archaea that bridge the gap between prokaryotes and eukaryotes.</title>
        <authorList>
            <person name="Spang A."/>
            <person name="Saw J.H."/>
            <person name="Jorgensen S.L."/>
            <person name="Zaremba-Niedzwiedzka K."/>
            <person name="Martijn J."/>
            <person name="Lind A.E."/>
            <person name="van Eijk R."/>
            <person name="Schleper C."/>
            <person name="Guy L."/>
            <person name="Ettema T.J."/>
        </authorList>
    </citation>
    <scope>NUCLEOTIDE SEQUENCE</scope>
</reference>
<gene>
    <name evidence="6" type="ORF">LCGC14_1823250</name>
</gene>
<dbReference type="GO" id="GO:0016787">
    <property type="term" value="F:hydrolase activity"/>
    <property type="evidence" value="ECO:0007669"/>
    <property type="project" value="UniProtKB-KW"/>
</dbReference>
<dbReference type="GO" id="GO:0003676">
    <property type="term" value="F:nucleic acid binding"/>
    <property type="evidence" value="ECO:0007669"/>
    <property type="project" value="InterPro"/>
</dbReference>
<evidence type="ECO:0000256" key="3">
    <source>
        <dbReference type="ARBA" id="ARBA00022806"/>
    </source>
</evidence>
<evidence type="ECO:0000256" key="4">
    <source>
        <dbReference type="ARBA" id="ARBA00022840"/>
    </source>
</evidence>
<dbReference type="InterPro" id="IPR027417">
    <property type="entry name" value="P-loop_NTPase"/>
</dbReference>
<organism evidence="6">
    <name type="scientific">marine sediment metagenome</name>
    <dbReference type="NCBI Taxonomy" id="412755"/>
    <lineage>
        <taxon>unclassified sequences</taxon>
        <taxon>metagenomes</taxon>
        <taxon>ecological metagenomes</taxon>
    </lineage>
</organism>
<dbReference type="PROSITE" id="PS51192">
    <property type="entry name" value="HELICASE_ATP_BIND_1"/>
    <property type="match status" value="1"/>
</dbReference>
<dbReference type="SUPFAM" id="SSF52540">
    <property type="entry name" value="P-loop containing nucleoside triphosphate hydrolases"/>
    <property type="match status" value="1"/>
</dbReference>
<protein>
    <recommendedName>
        <fullName evidence="5">Helicase ATP-binding domain-containing protein</fullName>
    </recommendedName>
</protein>
<dbReference type="Gene3D" id="3.40.50.300">
    <property type="entry name" value="P-loop containing nucleotide triphosphate hydrolases"/>
    <property type="match status" value="1"/>
</dbReference>